<organism evidence="2 3">
    <name type="scientific">Pseudomonas amygdali pv. lachrymans str. M301315</name>
    <dbReference type="NCBI Taxonomy" id="629260"/>
    <lineage>
        <taxon>Bacteria</taxon>
        <taxon>Pseudomonadati</taxon>
        <taxon>Pseudomonadota</taxon>
        <taxon>Gammaproteobacteria</taxon>
        <taxon>Pseudomonadales</taxon>
        <taxon>Pseudomonadaceae</taxon>
        <taxon>Pseudomonas</taxon>
        <taxon>Pseudomonas amygdali</taxon>
    </lineage>
</organism>
<gene>
    <name evidence="2" type="ORF">PLA107_033385</name>
</gene>
<dbReference type="RefSeq" id="WP_005742809.1">
    <property type="nucleotide sequence ID" value="NZ_CP031226.1"/>
</dbReference>
<accession>A0AAD0PWL1</accession>
<evidence type="ECO:0000313" key="3">
    <source>
        <dbReference type="Proteomes" id="UP000006426"/>
    </source>
</evidence>
<evidence type="ECO:0000313" key="2">
    <source>
        <dbReference type="EMBL" id="AXH60105.1"/>
    </source>
</evidence>
<proteinExistence type="predicted"/>
<geneLocation type="plasmid" evidence="3">
    <name>pmppla107</name>
</geneLocation>
<feature type="region of interest" description="Disordered" evidence="1">
    <location>
        <begin position="176"/>
        <end position="207"/>
    </location>
</feature>
<dbReference type="GeneID" id="39473937"/>
<name>A0AAD0PWL1_PSEAV</name>
<sequence length="207" mass="23366">MNNAQRISLDEFADACDLSSLLDEDETLDDFISSDECSGAYRVEVGQQVTYFLQTSGFEFFFTEDGAIPSYTEPFPRNWDECISSALARLLLPANHPLLQGTWGLEHDEGQTEEGFHAISSENGSMRYQILEADRIVAGIRIESDEVSVIYTCRDKRRQGLASLMLDMVRRCHGPTPLSSSLSDDGKAFKAGYQRSRRRDQENEFEP</sequence>
<keyword evidence="2" id="KW-0614">Plasmid</keyword>
<dbReference type="AlphaFoldDB" id="A0AAD0PWL1"/>
<protein>
    <submittedName>
        <fullName evidence="2">Uncharacterized protein</fullName>
    </submittedName>
</protein>
<dbReference type="Proteomes" id="UP000006426">
    <property type="component" value="Plasmid pmppla107"/>
</dbReference>
<reference evidence="2 3" key="1">
    <citation type="journal article" date="2011" name="PLoS Pathog.">
        <title>Dynamic evolution of pathogenicity revealed by sequencing and comparative genomics of 19 Pseudomonas syringae isolates.</title>
        <authorList>
            <person name="Baltrus D.A."/>
            <person name="Nishimura M.T."/>
            <person name="Romanchuk A."/>
            <person name="Chang J.H."/>
            <person name="Mukhtar M.S."/>
            <person name="Cherkis K."/>
            <person name="Roach J."/>
            <person name="Grant S.R."/>
            <person name="Jones C.D."/>
            <person name="Dangl J.L."/>
        </authorList>
    </citation>
    <scope>NUCLEOTIDE SEQUENCE [LARGE SCALE GENOMIC DNA]</scope>
    <source>
        <strain evidence="2 3">M301315</strain>
    </source>
</reference>
<evidence type="ECO:0000256" key="1">
    <source>
        <dbReference type="SAM" id="MobiDB-lite"/>
    </source>
</evidence>
<dbReference type="EMBL" id="CP031226">
    <property type="protein sequence ID" value="AXH60105.1"/>
    <property type="molecule type" value="Genomic_DNA"/>
</dbReference>